<keyword evidence="2 7" id="KW-1003">Cell membrane</keyword>
<reference evidence="8 9" key="1">
    <citation type="submission" date="2019-07" db="EMBL/GenBank/DDBJ databases">
        <title>The draft genome sequence of Vibrio algivorus M1486.</title>
        <authorList>
            <person name="Meng X."/>
        </authorList>
    </citation>
    <scope>NUCLEOTIDE SEQUENCE [LARGE SCALE GENOMIC DNA]</scope>
    <source>
        <strain evidence="8 9">M1486</strain>
    </source>
</reference>
<dbReference type="InterPro" id="IPR017039">
    <property type="entry name" value="Virul_fac_BrkB"/>
</dbReference>
<evidence type="ECO:0000256" key="5">
    <source>
        <dbReference type="ARBA" id="ARBA00022989"/>
    </source>
</evidence>
<dbReference type="OrthoDB" id="9808671at2"/>
<dbReference type="GO" id="GO:0005886">
    <property type="term" value="C:plasma membrane"/>
    <property type="evidence" value="ECO:0007669"/>
    <property type="project" value="UniProtKB-SubCell"/>
</dbReference>
<evidence type="ECO:0000256" key="3">
    <source>
        <dbReference type="ARBA" id="ARBA00022519"/>
    </source>
</evidence>
<sequence>MMDKKISVCIHYLVYLKDRIVRDRLAVNAGYMAYISLLSLVPLVTVLVTTLSQFPVFHGITEQIQEFVFLNFMPAAGDAVKNALNTFISNTSSMTAIGGFFVFVTAMMLISNIDQNLNFIWRVKRKRRLVYSFSMYWMVLTLGPLLMGASLAISSYITSERYLSQEVVSGIYRILPMILSMSTFVVLYMLVPNIKVKFLHACTGALVAGLLFELSKKGFAMYITEFPSYQLIYGALAAIPILFVWVYLCWFIVLVGAEVTASLGEREDWYDEESYHPLQKFKEKFSRKRNNV</sequence>
<comment type="caution">
    <text evidence="8">The sequence shown here is derived from an EMBL/GenBank/DDBJ whole genome shotgun (WGS) entry which is preliminary data.</text>
</comment>
<feature type="transmembrane region" description="Helical" evidence="7">
    <location>
        <begin position="235"/>
        <end position="257"/>
    </location>
</feature>
<dbReference type="NCBIfam" id="NF002457">
    <property type="entry name" value="PRK01637.1"/>
    <property type="match status" value="1"/>
</dbReference>
<evidence type="ECO:0000256" key="7">
    <source>
        <dbReference type="HAMAP-Rule" id="MF_00672"/>
    </source>
</evidence>
<comment type="similarity">
    <text evidence="7">Belongs to the UPF0761 family.</text>
</comment>
<keyword evidence="6 7" id="KW-0472">Membrane</keyword>
<feature type="transmembrane region" description="Helical" evidence="7">
    <location>
        <begin position="25"/>
        <end position="48"/>
    </location>
</feature>
<name>A0A557PC97_9VIBR</name>
<proteinExistence type="inferred from homology"/>
<dbReference type="HAMAP" id="MF_00672">
    <property type="entry name" value="UPF0761"/>
    <property type="match status" value="1"/>
</dbReference>
<dbReference type="PANTHER" id="PTHR30213:SF0">
    <property type="entry name" value="UPF0761 MEMBRANE PROTEIN YIHY"/>
    <property type="match status" value="1"/>
</dbReference>
<dbReference type="EMBL" id="VMKJ01000006">
    <property type="protein sequence ID" value="TVO38248.1"/>
    <property type="molecule type" value="Genomic_DNA"/>
</dbReference>
<feature type="transmembrane region" description="Helical" evidence="7">
    <location>
        <begin position="198"/>
        <end position="215"/>
    </location>
</feature>
<dbReference type="InterPro" id="IPR023679">
    <property type="entry name" value="UPF0761_bac"/>
</dbReference>
<dbReference type="Pfam" id="PF03631">
    <property type="entry name" value="Virul_fac_BrkB"/>
    <property type="match status" value="1"/>
</dbReference>
<dbReference type="Proteomes" id="UP000319828">
    <property type="component" value="Unassembled WGS sequence"/>
</dbReference>
<dbReference type="PIRSF" id="PIRSF035875">
    <property type="entry name" value="RNase_BN"/>
    <property type="match status" value="1"/>
</dbReference>
<organism evidence="8 9">
    <name type="scientific">Vibrio algivorus</name>
    <dbReference type="NCBI Taxonomy" id="1667024"/>
    <lineage>
        <taxon>Bacteria</taxon>
        <taxon>Pseudomonadati</taxon>
        <taxon>Pseudomonadota</taxon>
        <taxon>Gammaproteobacteria</taxon>
        <taxon>Vibrionales</taxon>
        <taxon>Vibrionaceae</taxon>
        <taxon>Vibrio</taxon>
    </lineage>
</organism>
<accession>A0A557PC97</accession>
<dbReference type="PANTHER" id="PTHR30213">
    <property type="entry name" value="INNER MEMBRANE PROTEIN YHJD"/>
    <property type="match status" value="1"/>
</dbReference>
<gene>
    <name evidence="8" type="ORF">FOF44_05285</name>
</gene>
<keyword evidence="3" id="KW-0997">Cell inner membrane</keyword>
<dbReference type="AlphaFoldDB" id="A0A557PC97"/>
<evidence type="ECO:0000313" key="8">
    <source>
        <dbReference type="EMBL" id="TVO38248.1"/>
    </source>
</evidence>
<feature type="transmembrane region" description="Helical" evidence="7">
    <location>
        <begin position="170"/>
        <end position="191"/>
    </location>
</feature>
<keyword evidence="5 7" id="KW-1133">Transmembrane helix</keyword>
<dbReference type="NCBIfam" id="TIGR00765">
    <property type="entry name" value="yihY_not_rbn"/>
    <property type="match status" value="1"/>
</dbReference>
<evidence type="ECO:0000256" key="4">
    <source>
        <dbReference type="ARBA" id="ARBA00022692"/>
    </source>
</evidence>
<keyword evidence="4 7" id="KW-0812">Transmembrane</keyword>
<feature type="transmembrane region" description="Helical" evidence="7">
    <location>
        <begin position="94"/>
        <end position="113"/>
    </location>
</feature>
<evidence type="ECO:0000256" key="6">
    <source>
        <dbReference type="ARBA" id="ARBA00023136"/>
    </source>
</evidence>
<evidence type="ECO:0000313" key="9">
    <source>
        <dbReference type="Proteomes" id="UP000319828"/>
    </source>
</evidence>
<protein>
    <recommendedName>
        <fullName evidence="7">UPF0761 membrane protein FOF44_05285</fullName>
    </recommendedName>
</protein>
<evidence type="ECO:0000256" key="1">
    <source>
        <dbReference type="ARBA" id="ARBA00004651"/>
    </source>
</evidence>
<comment type="subcellular location">
    <subcellularLocation>
        <location evidence="1 7">Cell membrane</location>
        <topology evidence="1 7">Multi-pass membrane protein</topology>
    </subcellularLocation>
</comment>
<evidence type="ECO:0000256" key="2">
    <source>
        <dbReference type="ARBA" id="ARBA00022475"/>
    </source>
</evidence>
<feature type="transmembrane region" description="Helical" evidence="7">
    <location>
        <begin position="134"/>
        <end position="158"/>
    </location>
</feature>